<dbReference type="Proteomes" id="UP000632498">
    <property type="component" value="Unassembled WGS sequence"/>
</dbReference>
<protein>
    <submittedName>
        <fullName evidence="2">Uncharacterized protein</fullName>
    </submittedName>
</protein>
<reference evidence="2" key="1">
    <citation type="journal article" date="2014" name="Int. J. Syst. Evol. Microbiol.">
        <title>Complete genome sequence of Corynebacterium casei LMG S-19264T (=DSM 44701T), isolated from a smear-ripened cheese.</title>
        <authorList>
            <consortium name="US DOE Joint Genome Institute (JGI-PGF)"/>
            <person name="Walter F."/>
            <person name="Albersmeier A."/>
            <person name="Kalinowski J."/>
            <person name="Ruckert C."/>
        </authorList>
    </citation>
    <scope>NUCLEOTIDE SEQUENCE</scope>
    <source>
        <strain evidence="2">CGMCC 1.15254</strain>
    </source>
</reference>
<dbReference type="EMBL" id="BMHV01000028">
    <property type="protein sequence ID" value="GGF73522.1"/>
    <property type="molecule type" value="Genomic_DNA"/>
</dbReference>
<proteinExistence type="predicted"/>
<feature type="region of interest" description="Disordered" evidence="1">
    <location>
        <begin position="135"/>
        <end position="165"/>
    </location>
</feature>
<sequence>MTDFTKMLNKACDQVDAYIDAYNASRKKLREIMGEAAVILHHARQDPDGFIKACAARGVTVSDRAYDELALLVIKTLFHRQGDDQRQRFNIRALVLCAALKQYKCKEFVAEDVARWIADENGGLTKIAADYRASKKDDPVDDDAEDTTPKAKVVRQQSQSRSRKPKVVIDPDYLSELVAKGGRINLAAEITEDGNLKIISAADRVAANDNTQTNINKEVA</sequence>
<dbReference type="AlphaFoldDB" id="A0A917C7A8"/>
<name>A0A917C7A8_9PROT</name>
<evidence type="ECO:0000256" key="1">
    <source>
        <dbReference type="SAM" id="MobiDB-lite"/>
    </source>
</evidence>
<accession>A0A917C7A8</accession>
<evidence type="ECO:0000313" key="2">
    <source>
        <dbReference type="EMBL" id="GGF73522.1"/>
    </source>
</evidence>
<dbReference type="RefSeq" id="WP_188666633.1">
    <property type="nucleotide sequence ID" value="NZ_BMHV01000028.1"/>
</dbReference>
<organism evidence="2 3">
    <name type="scientific">Terasakiella brassicae</name>
    <dbReference type="NCBI Taxonomy" id="1634917"/>
    <lineage>
        <taxon>Bacteria</taxon>
        <taxon>Pseudomonadati</taxon>
        <taxon>Pseudomonadota</taxon>
        <taxon>Alphaproteobacteria</taxon>
        <taxon>Rhodospirillales</taxon>
        <taxon>Terasakiellaceae</taxon>
        <taxon>Terasakiella</taxon>
    </lineage>
</organism>
<evidence type="ECO:0000313" key="3">
    <source>
        <dbReference type="Proteomes" id="UP000632498"/>
    </source>
</evidence>
<keyword evidence="3" id="KW-1185">Reference proteome</keyword>
<gene>
    <name evidence="2" type="ORF">GCM10011332_29480</name>
</gene>
<reference evidence="2" key="2">
    <citation type="submission" date="2020-09" db="EMBL/GenBank/DDBJ databases">
        <authorList>
            <person name="Sun Q."/>
            <person name="Zhou Y."/>
        </authorList>
    </citation>
    <scope>NUCLEOTIDE SEQUENCE</scope>
    <source>
        <strain evidence="2">CGMCC 1.15254</strain>
    </source>
</reference>
<comment type="caution">
    <text evidence="2">The sequence shown here is derived from an EMBL/GenBank/DDBJ whole genome shotgun (WGS) entry which is preliminary data.</text>
</comment>